<dbReference type="PROSITE" id="PS50031">
    <property type="entry name" value="EH"/>
    <property type="match status" value="1"/>
</dbReference>
<protein>
    <submittedName>
        <fullName evidence="4">EH domain-containing protein 1</fullName>
    </submittedName>
</protein>
<dbReference type="EMBL" id="GGMR01015794">
    <property type="protein sequence ID" value="MBY28413.1"/>
    <property type="molecule type" value="Transcribed_RNA"/>
</dbReference>
<dbReference type="InterPro" id="IPR002048">
    <property type="entry name" value="EF_hand_dom"/>
</dbReference>
<dbReference type="GO" id="GO:0006897">
    <property type="term" value="P:endocytosis"/>
    <property type="evidence" value="ECO:0007669"/>
    <property type="project" value="TreeGrafter"/>
</dbReference>
<evidence type="ECO:0000313" key="4">
    <source>
        <dbReference type="EMBL" id="MBY28413.1"/>
    </source>
</evidence>
<dbReference type="GO" id="GO:0005886">
    <property type="term" value="C:plasma membrane"/>
    <property type="evidence" value="ECO:0007669"/>
    <property type="project" value="TreeGrafter"/>
</dbReference>
<reference evidence="4" key="1">
    <citation type="submission" date="2018-04" db="EMBL/GenBank/DDBJ databases">
        <title>Transcriptome of Schizaphis graminum biotype I.</title>
        <authorList>
            <person name="Scully E.D."/>
            <person name="Geib S.M."/>
            <person name="Palmer N.A."/>
            <person name="Koch K."/>
            <person name="Bradshaw J."/>
            <person name="Heng-Moss T."/>
            <person name="Sarath G."/>
        </authorList>
    </citation>
    <scope>NUCLEOTIDE SEQUENCE</scope>
</reference>
<evidence type="ECO:0000259" key="3">
    <source>
        <dbReference type="PROSITE" id="PS50222"/>
    </source>
</evidence>
<dbReference type="AlphaFoldDB" id="A0A2S2PG49"/>
<dbReference type="CDD" id="cd00052">
    <property type="entry name" value="EH"/>
    <property type="match status" value="1"/>
</dbReference>
<feature type="domain" description="EF-hand" evidence="3">
    <location>
        <begin position="173"/>
        <end position="208"/>
    </location>
</feature>
<gene>
    <name evidence="4" type="primary">EHD1</name>
    <name evidence="4" type="ORF">g.34791</name>
</gene>
<dbReference type="GO" id="GO:0005737">
    <property type="term" value="C:cytoplasm"/>
    <property type="evidence" value="ECO:0007669"/>
    <property type="project" value="TreeGrafter"/>
</dbReference>
<dbReference type="Gene3D" id="1.10.238.10">
    <property type="entry name" value="EF-hand"/>
    <property type="match status" value="1"/>
</dbReference>
<dbReference type="GO" id="GO:0016197">
    <property type="term" value="P:endosomal transport"/>
    <property type="evidence" value="ECO:0007669"/>
    <property type="project" value="TreeGrafter"/>
</dbReference>
<dbReference type="InterPro" id="IPR018247">
    <property type="entry name" value="EF_Hand_1_Ca_BS"/>
</dbReference>
<dbReference type="SUPFAM" id="SSF47473">
    <property type="entry name" value="EF-hand"/>
    <property type="match status" value="1"/>
</dbReference>
<proteinExistence type="predicted"/>
<accession>A0A2S2PG49</accession>
<dbReference type="InterPro" id="IPR011992">
    <property type="entry name" value="EF-hand-dom_pair"/>
</dbReference>
<dbReference type="PROSITE" id="PS00018">
    <property type="entry name" value="EF_HAND_1"/>
    <property type="match status" value="1"/>
</dbReference>
<organism evidence="4">
    <name type="scientific">Schizaphis graminum</name>
    <name type="common">Green bug aphid</name>
    <dbReference type="NCBI Taxonomy" id="13262"/>
    <lineage>
        <taxon>Eukaryota</taxon>
        <taxon>Metazoa</taxon>
        <taxon>Ecdysozoa</taxon>
        <taxon>Arthropoda</taxon>
        <taxon>Hexapoda</taxon>
        <taxon>Insecta</taxon>
        <taxon>Pterygota</taxon>
        <taxon>Neoptera</taxon>
        <taxon>Paraneoptera</taxon>
        <taxon>Hemiptera</taxon>
        <taxon>Sternorrhyncha</taxon>
        <taxon>Aphidomorpha</taxon>
        <taxon>Aphidoidea</taxon>
        <taxon>Aphididae</taxon>
        <taxon>Aphidini</taxon>
        <taxon>Schizaphis</taxon>
    </lineage>
</organism>
<dbReference type="GO" id="GO:0005509">
    <property type="term" value="F:calcium ion binding"/>
    <property type="evidence" value="ECO:0007669"/>
    <property type="project" value="InterPro"/>
</dbReference>
<evidence type="ECO:0000259" key="2">
    <source>
        <dbReference type="PROSITE" id="PS50031"/>
    </source>
</evidence>
<dbReference type="Gene3D" id="1.10.268.20">
    <property type="match status" value="1"/>
</dbReference>
<evidence type="ECO:0000256" key="1">
    <source>
        <dbReference type="ARBA" id="ARBA00022837"/>
    </source>
</evidence>
<feature type="domain" description="EH" evidence="2">
    <location>
        <begin position="141"/>
        <end position="229"/>
    </location>
</feature>
<dbReference type="PANTHER" id="PTHR11216">
    <property type="entry name" value="EH DOMAIN"/>
    <property type="match status" value="1"/>
</dbReference>
<name>A0A2S2PG49_SCHGA</name>
<sequence>MPALFRRDGKKKELIKNLGTIYQNIQKEQQISPGDFPDLKKMQDVLVNLDFSKFQSLKPHLLEEVDKMLANDIAKLMAMIPLQDMQNRKMNGDAEQQQQQQAVVKGGAFVSVQDTASPFGYKRGEGIDAGKGETGWVVAKERQKYDAVFNTLEKSDGKLSGAVAKAEMVKSKLPNSVLGKIWKLSDIDHDGFLDIDEFALAMHLIQVKLGGHDLPVEIPDHLVPPSKRDV</sequence>
<dbReference type="InterPro" id="IPR040990">
    <property type="entry name" value="DUF5600"/>
</dbReference>
<dbReference type="FunFam" id="1.10.238.10:FF:000038">
    <property type="entry name" value="EH domain-containing protein 3"/>
    <property type="match status" value="1"/>
</dbReference>
<dbReference type="Pfam" id="PF18150">
    <property type="entry name" value="DUF5600"/>
    <property type="match status" value="1"/>
</dbReference>
<keyword evidence="1" id="KW-0106">Calcium</keyword>
<dbReference type="PROSITE" id="PS50222">
    <property type="entry name" value="EF_HAND_2"/>
    <property type="match status" value="1"/>
</dbReference>
<dbReference type="InterPro" id="IPR000261">
    <property type="entry name" value="EH_dom"/>
</dbReference>
<dbReference type="SMART" id="SM00027">
    <property type="entry name" value="EH"/>
    <property type="match status" value="1"/>
</dbReference>
<dbReference type="Pfam" id="PF12763">
    <property type="entry name" value="EH"/>
    <property type="match status" value="1"/>
</dbReference>